<dbReference type="Proteomes" id="UP000032027">
    <property type="component" value="Chromosome"/>
</dbReference>
<keyword evidence="4" id="KW-0418">Kinase</keyword>
<dbReference type="Gene3D" id="3.30.2130.10">
    <property type="entry name" value="VC0802-like"/>
    <property type="match status" value="1"/>
</dbReference>
<evidence type="ECO:0000313" key="5">
    <source>
        <dbReference type="Proteomes" id="UP000032027"/>
    </source>
</evidence>
<dbReference type="Gene3D" id="3.40.1160.10">
    <property type="entry name" value="Acetylglutamate kinase-like"/>
    <property type="match status" value="1"/>
</dbReference>
<dbReference type="PANTHER" id="PTHR21499:SF59">
    <property type="entry name" value="ASPARTOKINASE"/>
    <property type="match status" value="1"/>
</dbReference>
<dbReference type="SUPFAM" id="SSF53633">
    <property type="entry name" value="Carbamate kinase-like"/>
    <property type="match status" value="1"/>
</dbReference>
<name>A0A0C5BU02_9ARCH</name>
<dbReference type="RefSeq" id="WP_148702725.1">
    <property type="nucleotide sequence ID" value="NZ_CP010868.1"/>
</dbReference>
<dbReference type="OrthoDB" id="8904at2157"/>
<reference evidence="5" key="1">
    <citation type="submission" date="2015-02" db="EMBL/GenBank/DDBJ databases">
        <title>Characterization of two novel Thaumarchaeota isolated from the Northern Adriatic Sea.</title>
        <authorList>
            <person name="Bayer B."/>
            <person name="Vojvoda J."/>
            <person name="Offre P."/>
            <person name="Srivastava A."/>
            <person name="Elisabeth N."/>
            <person name="Garcia J.A.L."/>
            <person name="Schleper C."/>
            <person name="Herndl G.J."/>
        </authorList>
    </citation>
    <scope>NUCLEOTIDE SEQUENCE [LARGE SCALE GENOMIC DNA]</scope>
    <source>
        <strain evidence="5">D3C</strain>
    </source>
</reference>
<feature type="domain" description="Aspartate/glutamate/uridylate kinase" evidence="3">
    <location>
        <begin position="3"/>
        <end position="298"/>
    </location>
</feature>
<dbReference type="GO" id="GO:0005829">
    <property type="term" value="C:cytosol"/>
    <property type="evidence" value="ECO:0007669"/>
    <property type="project" value="TreeGrafter"/>
</dbReference>
<dbReference type="InterPro" id="IPR036393">
    <property type="entry name" value="AceGlu_kinase-like_sf"/>
</dbReference>
<dbReference type="EMBL" id="CP010868">
    <property type="protein sequence ID" value="AJM91761.1"/>
    <property type="molecule type" value="Genomic_DNA"/>
</dbReference>
<comment type="similarity">
    <text evidence="1">Belongs to the aspartokinase family.</text>
</comment>
<evidence type="ECO:0000256" key="1">
    <source>
        <dbReference type="ARBA" id="ARBA00010122"/>
    </source>
</evidence>
<dbReference type="HOGENOM" id="CLU_579551_0_0_2"/>
<dbReference type="STRING" id="1582439.NPIRD3C_0547"/>
<dbReference type="Gene3D" id="1.20.120.1320">
    <property type="entry name" value="Aspartokinase, catalytic domain"/>
    <property type="match status" value="1"/>
</dbReference>
<evidence type="ECO:0000313" key="4">
    <source>
        <dbReference type="EMBL" id="AJM91761.1"/>
    </source>
</evidence>
<sequence>MTKLVVSKFGGSAIGPDGEYIPKIIQRIVDLKKDSKVIAVFSAPLTMDNGKKRSLTDVILEQGRNAANGTTPSLEIIRTTYQKILELVNSENKEKCKDVINLNLKKAQKALDEALESKEFVDEVRSCALAFSGEILMSHVMNYILRSNGINAETVDFEDWPIITDNNIESTNFLTSESRTKMEKTGELVEQNEVVTIGGFIGKTVDGVTTTYERGGSDRTAADIGILFHKKYDTSIDFEKDSAVVSADPKIIESGLREVHQLSYNEARLAGMFGMKILDPIAIKEIVENGVDMPITVTNMNHPNKVTTIKRILDEQKGHPIKIVTGKENCAIFRIETASIQKLLTSLDKDKRYSEFVILSPFTKDGIEFSRILFLDGDYVKRNEKYLLGFDSLATITYNRGVITLIGDEMWRVQQVASRTSAKIGETGLNILNMDAQEETSRIIIVVEDAKDNIRKAISAIHQEISEINFI</sequence>
<evidence type="ECO:0000256" key="2">
    <source>
        <dbReference type="SAM" id="Coils"/>
    </source>
</evidence>
<feature type="coiled-coil region" evidence="2">
    <location>
        <begin position="97"/>
        <end position="124"/>
    </location>
</feature>
<dbReference type="GO" id="GO:0004072">
    <property type="term" value="F:aspartate kinase activity"/>
    <property type="evidence" value="ECO:0007669"/>
    <property type="project" value="TreeGrafter"/>
</dbReference>
<dbReference type="GeneID" id="41599705"/>
<dbReference type="Pfam" id="PF00696">
    <property type="entry name" value="AA_kinase"/>
    <property type="match status" value="1"/>
</dbReference>
<dbReference type="KEGG" id="nid:NPIRD3C_0547"/>
<keyword evidence="4" id="KW-0808">Transferase</keyword>
<organism evidence="4 5">
    <name type="scientific">Nitrosopumilus piranensis</name>
    <dbReference type="NCBI Taxonomy" id="1582439"/>
    <lineage>
        <taxon>Archaea</taxon>
        <taxon>Nitrososphaerota</taxon>
        <taxon>Nitrososphaeria</taxon>
        <taxon>Nitrosopumilales</taxon>
        <taxon>Nitrosopumilaceae</taxon>
        <taxon>Nitrosopumilus</taxon>
    </lineage>
</organism>
<accession>A0A0C5BU02</accession>
<reference evidence="4 5" key="3">
    <citation type="journal article" date="2019" name="Int. J. Syst. Evol. Microbiol.">
        <title>Nitrosopumilus adriaticus sp. nov. and Nitrosopumilus piranensis sp. nov., two ammonia-oxidizing archaea from the Adriatic Sea and members of the class Nitrososphaeria.</title>
        <authorList>
            <person name="Bayer B."/>
            <person name="Vojvoda J."/>
            <person name="Reinthaler T."/>
            <person name="Reyes C."/>
            <person name="Pinto M."/>
            <person name="Herndl G.J."/>
        </authorList>
    </citation>
    <scope>NUCLEOTIDE SEQUENCE [LARGE SCALE GENOMIC DNA]</scope>
    <source>
        <strain evidence="4 5">D3C</strain>
    </source>
</reference>
<proteinExistence type="inferred from homology"/>
<gene>
    <name evidence="4" type="ORF">NPIRD3C_0547</name>
</gene>
<keyword evidence="5" id="KW-1185">Reference proteome</keyword>
<dbReference type="GO" id="GO:0009090">
    <property type="term" value="P:homoserine biosynthetic process"/>
    <property type="evidence" value="ECO:0007669"/>
    <property type="project" value="TreeGrafter"/>
</dbReference>
<keyword evidence="2" id="KW-0175">Coiled coil</keyword>
<dbReference type="InterPro" id="IPR042199">
    <property type="entry name" value="AsparK_Bifunc_asparK/hSer_DH"/>
</dbReference>
<reference evidence="4 5" key="2">
    <citation type="journal article" date="2016" name="ISME J.">
        <title>Physiological and genomic characterization of two novel marine thaumarchaeal strains indicates niche differentiation.</title>
        <authorList>
            <person name="Bayer B."/>
            <person name="Vojvoda J."/>
            <person name="Offre P."/>
            <person name="Alves R.J."/>
            <person name="Elisabeth N.H."/>
            <person name="Garcia J.A."/>
            <person name="Volland J.M."/>
            <person name="Srivastava A."/>
            <person name="Schleper C."/>
            <person name="Herndl G.J."/>
        </authorList>
    </citation>
    <scope>NUCLEOTIDE SEQUENCE [LARGE SCALE GENOMIC DNA]</scope>
    <source>
        <strain evidence="4 5">D3C</strain>
    </source>
</reference>
<dbReference type="AlphaFoldDB" id="A0A0C5BU02"/>
<protein>
    <submittedName>
        <fullName evidence="4">Aspartate/glutamate/uridylate kinase</fullName>
    </submittedName>
</protein>
<dbReference type="PANTHER" id="PTHR21499">
    <property type="entry name" value="ASPARTATE KINASE"/>
    <property type="match status" value="1"/>
</dbReference>
<dbReference type="PATRIC" id="fig|1582439.9.peg.552"/>
<evidence type="ECO:0000259" key="3">
    <source>
        <dbReference type="Pfam" id="PF00696"/>
    </source>
</evidence>
<dbReference type="InterPro" id="IPR001048">
    <property type="entry name" value="Asp/Glu/Uridylate_kinase"/>
</dbReference>
<dbReference type="GO" id="GO:0009089">
    <property type="term" value="P:lysine biosynthetic process via diaminopimelate"/>
    <property type="evidence" value="ECO:0007669"/>
    <property type="project" value="TreeGrafter"/>
</dbReference>